<accession>A0A314XWP1</accession>
<dbReference type="EMBL" id="PJQY01001894">
    <property type="protein sequence ID" value="PQP98472.1"/>
    <property type="molecule type" value="Genomic_DNA"/>
</dbReference>
<comment type="caution">
    <text evidence="1">The sequence shown here is derived from an EMBL/GenBank/DDBJ whole genome shotgun (WGS) entry which is preliminary data.</text>
</comment>
<dbReference type="AlphaFoldDB" id="A0A314XWP1"/>
<keyword evidence="2" id="KW-1185">Reference proteome</keyword>
<proteinExistence type="predicted"/>
<protein>
    <submittedName>
        <fullName evidence="1">Uncharacterized protein</fullName>
    </submittedName>
</protein>
<evidence type="ECO:0000313" key="1">
    <source>
        <dbReference type="EMBL" id="PQP98472.1"/>
    </source>
</evidence>
<evidence type="ECO:0000313" key="2">
    <source>
        <dbReference type="Proteomes" id="UP000250321"/>
    </source>
</evidence>
<gene>
    <name evidence="1" type="ORF">Pyn_34859</name>
</gene>
<sequence>MALNEVLFNVCHISNCRLELLFGWDIMKLQVLYGMMEEISIVHHLYVWMRGRLGLGVHWSC</sequence>
<organism evidence="1 2">
    <name type="scientific">Prunus yedoensis var. nudiflora</name>
    <dbReference type="NCBI Taxonomy" id="2094558"/>
    <lineage>
        <taxon>Eukaryota</taxon>
        <taxon>Viridiplantae</taxon>
        <taxon>Streptophyta</taxon>
        <taxon>Embryophyta</taxon>
        <taxon>Tracheophyta</taxon>
        <taxon>Spermatophyta</taxon>
        <taxon>Magnoliopsida</taxon>
        <taxon>eudicotyledons</taxon>
        <taxon>Gunneridae</taxon>
        <taxon>Pentapetalae</taxon>
        <taxon>rosids</taxon>
        <taxon>fabids</taxon>
        <taxon>Rosales</taxon>
        <taxon>Rosaceae</taxon>
        <taxon>Amygdaloideae</taxon>
        <taxon>Amygdaleae</taxon>
        <taxon>Prunus</taxon>
    </lineage>
</organism>
<reference evidence="1 2" key="1">
    <citation type="submission" date="2018-02" db="EMBL/GenBank/DDBJ databases">
        <title>Draft genome of wild Prunus yedoensis var. nudiflora.</title>
        <authorList>
            <person name="Baek S."/>
            <person name="Kim J.-H."/>
            <person name="Choi K."/>
            <person name="Kim G.-B."/>
            <person name="Cho A."/>
            <person name="Jang H."/>
            <person name="Shin C.-H."/>
            <person name="Yu H.-J."/>
            <person name="Mun J.-H."/>
        </authorList>
    </citation>
    <scope>NUCLEOTIDE SEQUENCE [LARGE SCALE GENOMIC DNA]</scope>
    <source>
        <strain evidence="2">cv. Jeju island</strain>
        <tissue evidence="1">Leaf</tissue>
    </source>
</reference>
<name>A0A314XWP1_PRUYE</name>
<dbReference type="Proteomes" id="UP000250321">
    <property type="component" value="Unassembled WGS sequence"/>
</dbReference>